<dbReference type="PANTHER" id="PTHR42928">
    <property type="entry name" value="TRICARBOXYLATE-BINDING PROTEIN"/>
    <property type="match status" value="1"/>
</dbReference>
<dbReference type="PANTHER" id="PTHR42928:SF5">
    <property type="entry name" value="BLR1237 PROTEIN"/>
    <property type="match status" value="1"/>
</dbReference>
<dbReference type="Proteomes" id="UP000199119">
    <property type="component" value="Unassembled WGS sequence"/>
</dbReference>
<dbReference type="AlphaFoldDB" id="A0A1I2AZN2"/>
<comment type="similarity">
    <text evidence="1">Belongs to the UPF0065 (bug) family.</text>
</comment>
<dbReference type="RefSeq" id="WP_092937901.1">
    <property type="nucleotide sequence ID" value="NZ_FONX01000002.1"/>
</dbReference>
<dbReference type="InterPro" id="IPR005064">
    <property type="entry name" value="BUG"/>
</dbReference>
<evidence type="ECO:0000256" key="1">
    <source>
        <dbReference type="ARBA" id="ARBA00006987"/>
    </source>
</evidence>
<evidence type="ECO:0000313" key="3">
    <source>
        <dbReference type="EMBL" id="SFE49207.1"/>
    </source>
</evidence>
<dbReference type="Gene3D" id="3.40.190.10">
    <property type="entry name" value="Periplasmic binding protein-like II"/>
    <property type="match status" value="1"/>
</dbReference>
<gene>
    <name evidence="3" type="ORF">SAMN04489711_102321</name>
</gene>
<evidence type="ECO:0000313" key="4">
    <source>
        <dbReference type="Proteomes" id="UP000199119"/>
    </source>
</evidence>
<reference evidence="4" key="1">
    <citation type="submission" date="2016-10" db="EMBL/GenBank/DDBJ databases">
        <authorList>
            <person name="Varghese N."/>
            <person name="Submissions S."/>
        </authorList>
    </citation>
    <scope>NUCLEOTIDE SEQUENCE [LARGE SCALE GENOMIC DNA]</scope>
    <source>
        <strain evidence="4">DSM 27981</strain>
    </source>
</reference>
<keyword evidence="3" id="KW-0675">Receptor</keyword>
<proteinExistence type="inferred from homology"/>
<dbReference type="Pfam" id="PF03401">
    <property type="entry name" value="TctC"/>
    <property type="match status" value="1"/>
</dbReference>
<feature type="chain" id="PRO_5011520930" evidence="2">
    <location>
        <begin position="25"/>
        <end position="326"/>
    </location>
</feature>
<dbReference type="SUPFAM" id="SSF53850">
    <property type="entry name" value="Periplasmic binding protein-like II"/>
    <property type="match status" value="1"/>
</dbReference>
<sequence length="326" mass="33017">MQRRQLAAALLALGTAPLSILARAQGALSSRPIRIVVPFGPGGVADLTVRSVAQKMAASMGQSIVVDNKPGAGGIVAADAVAKAAPDGHTLLLMSNGTAVSAGLFASLPYDTLKDFAPISTLGYFDLAVLVPSGSKFASMQALIAHARAHPGQLNIATINTGSTQHLAAELLKSTLGIDVQVVPFNGTPAVVTALRGGQVDAAVEILAPVMAQVTGGALRALAVLGARRAPALPNTPTVAESDAAGRGLEVASWNALAAPARTPPELIARLNGEVQKALAAPDLKKTLQGFGVEACGSTPAQLAALLASEVQRWSAVIQRAGIPKQ</sequence>
<accession>A0A1I2AZN2</accession>
<keyword evidence="2" id="KW-0732">Signal</keyword>
<protein>
    <submittedName>
        <fullName evidence="3">Tripartite-type tricarboxylate transporter, receptor component TctC</fullName>
    </submittedName>
</protein>
<dbReference type="EMBL" id="FONX01000002">
    <property type="protein sequence ID" value="SFE49207.1"/>
    <property type="molecule type" value="Genomic_DNA"/>
</dbReference>
<name>A0A1I2AZN2_9BURK</name>
<dbReference type="STRING" id="1177982.SAMN04489711_102321"/>
<feature type="signal peptide" evidence="2">
    <location>
        <begin position="1"/>
        <end position="24"/>
    </location>
</feature>
<dbReference type="Gene3D" id="3.40.190.150">
    <property type="entry name" value="Bordetella uptake gene, domain 1"/>
    <property type="match status" value="1"/>
</dbReference>
<organism evidence="3 4">
    <name type="scientific">Paracidovorax wautersii</name>
    <dbReference type="NCBI Taxonomy" id="1177982"/>
    <lineage>
        <taxon>Bacteria</taxon>
        <taxon>Pseudomonadati</taxon>
        <taxon>Pseudomonadota</taxon>
        <taxon>Betaproteobacteria</taxon>
        <taxon>Burkholderiales</taxon>
        <taxon>Comamonadaceae</taxon>
        <taxon>Paracidovorax</taxon>
    </lineage>
</organism>
<dbReference type="InterPro" id="IPR042100">
    <property type="entry name" value="Bug_dom1"/>
</dbReference>
<keyword evidence="4" id="KW-1185">Reference proteome</keyword>
<dbReference type="OrthoDB" id="8678477at2"/>
<dbReference type="PIRSF" id="PIRSF017082">
    <property type="entry name" value="YflP"/>
    <property type="match status" value="1"/>
</dbReference>
<evidence type="ECO:0000256" key="2">
    <source>
        <dbReference type="SAM" id="SignalP"/>
    </source>
</evidence>